<evidence type="ECO:0008006" key="3">
    <source>
        <dbReference type="Google" id="ProtNLM"/>
    </source>
</evidence>
<evidence type="ECO:0000313" key="1">
    <source>
        <dbReference type="EMBL" id="CAJ1956699.1"/>
    </source>
</evidence>
<organism evidence="1 2">
    <name type="scientific">Cylindrotheca closterium</name>
    <dbReference type="NCBI Taxonomy" id="2856"/>
    <lineage>
        <taxon>Eukaryota</taxon>
        <taxon>Sar</taxon>
        <taxon>Stramenopiles</taxon>
        <taxon>Ochrophyta</taxon>
        <taxon>Bacillariophyta</taxon>
        <taxon>Bacillariophyceae</taxon>
        <taxon>Bacillariophycidae</taxon>
        <taxon>Bacillariales</taxon>
        <taxon>Bacillariaceae</taxon>
        <taxon>Cylindrotheca</taxon>
    </lineage>
</organism>
<name>A0AAD2FY62_9STRA</name>
<dbReference type="EMBL" id="CAKOGP040001925">
    <property type="protein sequence ID" value="CAJ1956699.1"/>
    <property type="molecule type" value="Genomic_DNA"/>
</dbReference>
<accession>A0AAD2FY62</accession>
<keyword evidence="2" id="KW-1185">Reference proteome</keyword>
<gene>
    <name evidence="1" type="ORF">CYCCA115_LOCUS16353</name>
</gene>
<dbReference type="Proteomes" id="UP001295423">
    <property type="component" value="Unassembled WGS sequence"/>
</dbReference>
<sequence>MASPIPPFATRDGELLFNPEEFRTGDKSKYFNRPILCSQCEDKAQQATAREVQTPNGLLHKSEANNGNDVVISVMPVSYMINRDQKRFISSLRQTGYNGHIILGVQPNLPAMNMRFLKSHNVTIYTVTLSPCSPPISGFKTLKAKTPKCFKGLENLPFEWGKYELARQWLHSCNECTGRALLALDGVSTFFQTNPFERFSNRKEDLLFSEELAAHTNPFYYDPDKLDVRHGSLFSSNYGSMFKRCYPKFSAEGIGNNRPILVPTTVLGSDEGIARYLSVMSQEFENKIEGTSCHYPTISEVGVMNYLYYTGAFGSSISCATLPWGTGFVQDLEKPCRNQYLQSGTSKSQLDIVRFDFIETGFIANRYEISVDGAYQPAPMLHNYDNCDKWVKAYLKIHGELTGQIMEKPPDYLEILEHTILNSVVDRSDIAGGEELNPMKTSYQRSTVVQQAPWFPAEKKCKISCCAQAIAIALEPDKDHLITSVDGLDLGDVSVLGHGRKGFLQWAISDLNYDIIPCLQKGTIVYADHEGGGAKRFFDIYRPRMTEPYLLVTGGSDGIEPLKPKGQGREILQTDDLLIGWYGINPCYECGADHPKFHMMHLGLSALYDHQKFLAARLNERGFGNPFSDVKKRRWTQSTELAVATGATRLVFVKFGINAHSQHRRKPFEMACKNRTGTPMDEISCSMGLKKFHNTEIYDAAEKYLFGLSPPGNGLDCYRTYELYFLGVIPIVLYRKENEELFRGLPVLQLENWDLTQEGLVGRMREYIESSEFQDTRFDGWERLFLQYWRMRVLNETGRLDDIVLDDVGKQYYKSWTYTRYVEPYTKTYWPPKEPLEKIKDML</sequence>
<protein>
    <recommendedName>
        <fullName evidence="3">Exostosin GT47 domain-containing protein</fullName>
    </recommendedName>
</protein>
<reference evidence="1" key="1">
    <citation type="submission" date="2023-08" db="EMBL/GenBank/DDBJ databases">
        <authorList>
            <person name="Audoor S."/>
            <person name="Bilcke G."/>
        </authorList>
    </citation>
    <scope>NUCLEOTIDE SEQUENCE</scope>
</reference>
<comment type="caution">
    <text evidence="1">The sequence shown here is derived from an EMBL/GenBank/DDBJ whole genome shotgun (WGS) entry which is preliminary data.</text>
</comment>
<dbReference type="AlphaFoldDB" id="A0AAD2FY62"/>
<proteinExistence type="predicted"/>
<evidence type="ECO:0000313" key="2">
    <source>
        <dbReference type="Proteomes" id="UP001295423"/>
    </source>
</evidence>